<dbReference type="EMBL" id="JAPEVG010000839">
    <property type="protein sequence ID" value="KAJ8455019.1"/>
    <property type="molecule type" value="Genomic_DNA"/>
</dbReference>
<keyword evidence="3" id="KW-1185">Reference proteome</keyword>
<name>A0AAD7TFR1_9APHY</name>
<dbReference type="InterPro" id="IPR036928">
    <property type="entry name" value="AS_sf"/>
</dbReference>
<dbReference type="AlphaFoldDB" id="A0AAD7TFR1"/>
<protein>
    <submittedName>
        <fullName evidence="2">Uncharacterized protein</fullName>
    </submittedName>
</protein>
<proteinExistence type="inferred from homology"/>
<dbReference type="PANTHER" id="PTHR46072">
    <property type="entry name" value="AMIDASE-RELATED-RELATED"/>
    <property type="match status" value="1"/>
</dbReference>
<dbReference type="SUPFAM" id="SSF75304">
    <property type="entry name" value="Amidase signature (AS) enzymes"/>
    <property type="match status" value="1"/>
</dbReference>
<dbReference type="Gene3D" id="3.90.1300.10">
    <property type="entry name" value="Amidase signature (AS) domain"/>
    <property type="match status" value="1"/>
</dbReference>
<accession>A0AAD7TFR1</accession>
<evidence type="ECO:0000256" key="1">
    <source>
        <dbReference type="ARBA" id="ARBA00009199"/>
    </source>
</evidence>
<comment type="caution">
    <text evidence="2">The sequence shown here is derived from an EMBL/GenBank/DDBJ whole genome shotgun (WGS) entry which is preliminary data.</text>
</comment>
<dbReference type="Proteomes" id="UP001215151">
    <property type="component" value="Unassembled WGS sequence"/>
</dbReference>
<comment type="similarity">
    <text evidence="1">Belongs to the amidase family.</text>
</comment>
<dbReference type="PANTHER" id="PTHR46072:SF10">
    <property type="entry name" value="ACETAMIDASE"/>
    <property type="match status" value="1"/>
</dbReference>
<sequence length="93" mass="10151">MKSGFKGCGYTFLFNILDYSAGVLPVTHVDKELDALDTKAFKPRNAIERDMYQMYDSKKMHGLPVGVQVVGELVTVKDKKTGLPGPVTGSSPD</sequence>
<evidence type="ECO:0000313" key="3">
    <source>
        <dbReference type="Proteomes" id="UP001215151"/>
    </source>
</evidence>
<reference evidence="2" key="1">
    <citation type="submission" date="2022-11" db="EMBL/GenBank/DDBJ databases">
        <title>Genome Sequence of Cubamyces cubensis.</title>
        <authorList>
            <person name="Buettner E."/>
        </authorList>
    </citation>
    <scope>NUCLEOTIDE SEQUENCE</scope>
    <source>
        <strain evidence="2">MPL-01</strain>
    </source>
</reference>
<organism evidence="2 3">
    <name type="scientific">Trametes cubensis</name>
    <dbReference type="NCBI Taxonomy" id="1111947"/>
    <lineage>
        <taxon>Eukaryota</taxon>
        <taxon>Fungi</taxon>
        <taxon>Dikarya</taxon>
        <taxon>Basidiomycota</taxon>
        <taxon>Agaricomycotina</taxon>
        <taxon>Agaricomycetes</taxon>
        <taxon>Polyporales</taxon>
        <taxon>Polyporaceae</taxon>
        <taxon>Trametes</taxon>
    </lineage>
</organism>
<evidence type="ECO:0000313" key="2">
    <source>
        <dbReference type="EMBL" id="KAJ8455019.1"/>
    </source>
</evidence>
<gene>
    <name evidence="2" type="ORF">ONZ51_g12686</name>
</gene>